<dbReference type="InterPro" id="IPR036271">
    <property type="entry name" value="Tet_transcr_reg_TetR-rel_C_sf"/>
</dbReference>
<dbReference type="PANTHER" id="PTHR30055:SF234">
    <property type="entry name" value="HTH-TYPE TRANSCRIPTIONAL REGULATOR BETI"/>
    <property type="match status" value="1"/>
</dbReference>
<keyword evidence="1" id="KW-0678">Repressor</keyword>
<dbReference type="InterPro" id="IPR050109">
    <property type="entry name" value="HTH-type_TetR-like_transc_reg"/>
</dbReference>
<feature type="domain" description="HTH tetR-type" evidence="6">
    <location>
        <begin position="9"/>
        <end position="69"/>
    </location>
</feature>
<evidence type="ECO:0000313" key="7">
    <source>
        <dbReference type="EMBL" id="THE65301.1"/>
    </source>
</evidence>
<dbReference type="PROSITE" id="PS50977">
    <property type="entry name" value="HTH_TETR_2"/>
    <property type="match status" value="1"/>
</dbReference>
<reference evidence="7 8" key="1">
    <citation type="submission" date="2018-10" db="EMBL/GenBank/DDBJ databases">
        <title>Natronolimnobius sp. XQ-INN 246 isolated from Inner Mongolia Autonomous Region of China.</title>
        <authorList>
            <person name="Xue Q."/>
        </authorList>
    </citation>
    <scope>NUCLEOTIDE SEQUENCE [LARGE SCALE GENOMIC DNA]</scope>
    <source>
        <strain evidence="7 8">XQ-INN 246</strain>
    </source>
</reference>
<dbReference type="EMBL" id="RBZW01000021">
    <property type="protein sequence ID" value="THE65301.1"/>
    <property type="molecule type" value="Genomic_DNA"/>
</dbReference>
<evidence type="ECO:0000256" key="5">
    <source>
        <dbReference type="PROSITE-ProRule" id="PRU00335"/>
    </source>
</evidence>
<dbReference type="InterPro" id="IPR039538">
    <property type="entry name" value="BetI_C"/>
</dbReference>
<keyword evidence="3 5" id="KW-0238">DNA-binding</keyword>
<evidence type="ECO:0000259" key="6">
    <source>
        <dbReference type="PROSITE" id="PS50977"/>
    </source>
</evidence>
<dbReference type="Pfam" id="PF00440">
    <property type="entry name" value="TetR_N"/>
    <property type="match status" value="1"/>
</dbReference>
<dbReference type="SUPFAM" id="SSF46689">
    <property type="entry name" value="Homeodomain-like"/>
    <property type="match status" value="1"/>
</dbReference>
<evidence type="ECO:0000256" key="1">
    <source>
        <dbReference type="ARBA" id="ARBA00022491"/>
    </source>
</evidence>
<dbReference type="RefSeq" id="WP_141464342.1">
    <property type="nucleotide sequence ID" value="NZ_RBZW01000021.1"/>
</dbReference>
<dbReference type="PANTHER" id="PTHR30055">
    <property type="entry name" value="HTH-TYPE TRANSCRIPTIONAL REGULATOR RUTR"/>
    <property type="match status" value="1"/>
</dbReference>
<dbReference type="GO" id="GO:0000976">
    <property type="term" value="F:transcription cis-regulatory region binding"/>
    <property type="evidence" value="ECO:0007669"/>
    <property type="project" value="TreeGrafter"/>
</dbReference>
<feature type="DNA-binding region" description="H-T-H motif" evidence="5">
    <location>
        <begin position="32"/>
        <end position="51"/>
    </location>
</feature>
<organism evidence="7 8">
    <name type="scientific">Salinadaptatus halalkaliphilus</name>
    <dbReference type="NCBI Taxonomy" id="2419781"/>
    <lineage>
        <taxon>Archaea</taxon>
        <taxon>Methanobacteriati</taxon>
        <taxon>Methanobacteriota</taxon>
        <taxon>Stenosarchaea group</taxon>
        <taxon>Halobacteria</taxon>
        <taxon>Halobacteriales</taxon>
        <taxon>Natrialbaceae</taxon>
        <taxon>Salinadaptatus</taxon>
    </lineage>
</organism>
<dbReference type="OrthoDB" id="135877at2157"/>
<keyword evidence="4" id="KW-0804">Transcription</keyword>
<keyword evidence="8" id="KW-1185">Reference proteome</keyword>
<name>A0A4S3TM56_9EURY</name>
<evidence type="ECO:0000256" key="2">
    <source>
        <dbReference type="ARBA" id="ARBA00023015"/>
    </source>
</evidence>
<comment type="caution">
    <text evidence="7">The sequence shown here is derived from an EMBL/GenBank/DDBJ whole genome shotgun (WGS) entry which is preliminary data.</text>
</comment>
<dbReference type="AlphaFoldDB" id="A0A4S3TM56"/>
<evidence type="ECO:0000256" key="4">
    <source>
        <dbReference type="ARBA" id="ARBA00023163"/>
    </source>
</evidence>
<evidence type="ECO:0000256" key="3">
    <source>
        <dbReference type="ARBA" id="ARBA00023125"/>
    </source>
</evidence>
<dbReference type="SUPFAM" id="SSF48498">
    <property type="entry name" value="Tetracyclin repressor-like, C-terminal domain"/>
    <property type="match status" value="1"/>
</dbReference>
<dbReference type="InterPro" id="IPR001647">
    <property type="entry name" value="HTH_TetR"/>
</dbReference>
<dbReference type="Proteomes" id="UP000318864">
    <property type="component" value="Unassembled WGS sequence"/>
</dbReference>
<protein>
    <submittedName>
        <fullName evidence="7">TetR/AcrR family transcriptional regulator</fullName>
    </submittedName>
</protein>
<gene>
    <name evidence="7" type="ORF">D8Y22_08900</name>
</gene>
<evidence type="ECO:0000313" key="8">
    <source>
        <dbReference type="Proteomes" id="UP000318864"/>
    </source>
</evidence>
<keyword evidence="2" id="KW-0805">Transcription regulation</keyword>
<dbReference type="Pfam" id="PF13977">
    <property type="entry name" value="TetR_C_6"/>
    <property type="match status" value="1"/>
</dbReference>
<dbReference type="InterPro" id="IPR009057">
    <property type="entry name" value="Homeodomain-like_sf"/>
</dbReference>
<dbReference type="Gene3D" id="1.10.357.10">
    <property type="entry name" value="Tetracycline Repressor, domain 2"/>
    <property type="match status" value="1"/>
</dbReference>
<dbReference type="GO" id="GO:0003700">
    <property type="term" value="F:DNA-binding transcription factor activity"/>
    <property type="evidence" value="ECO:0007669"/>
    <property type="project" value="TreeGrafter"/>
</dbReference>
<sequence>MGATGDDVGDTQEAIMHATYRALCKHGYANLTMQTIADEFDKTKGVIHYHYDTKEDLLVAFLEYLLESFEQSLAAIEGETPLERLEAFVDALLFGPPDRGQFDHWELTIALLEVRSEAPYNAEFRRQLSRNYETIEATVVAIVEDGIEQGQFRQNVDPEQVAVLLMTTINGARMYQVSLDRDDVADIVRTALEAVVREWLCADAPTDE</sequence>
<accession>A0A4S3TM56</accession>
<proteinExistence type="predicted"/>